<feature type="region of interest" description="Disordered" evidence="1">
    <location>
        <begin position="23"/>
        <end position="50"/>
    </location>
</feature>
<evidence type="ECO:0000313" key="4">
    <source>
        <dbReference type="Proteomes" id="UP000238823"/>
    </source>
</evidence>
<dbReference type="EMBL" id="PVNL01000147">
    <property type="protein sequence ID" value="PRP93719.1"/>
    <property type="molecule type" value="Genomic_DNA"/>
</dbReference>
<accession>A0A2S9XLH1</accession>
<protein>
    <submittedName>
        <fullName evidence="3">Uncharacterized protein</fullName>
    </submittedName>
</protein>
<comment type="caution">
    <text evidence="3">The sequence shown here is derived from an EMBL/GenBank/DDBJ whole genome shotgun (WGS) entry which is preliminary data.</text>
</comment>
<gene>
    <name evidence="3" type="ORF">ENSA7_81470</name>
</gene>
<feature type="compositionally biased region" description="Acidic residues" evidence="1">
    <location>
        <begin position="40"/>
        <end position="50"/>
    </location>
</feature>
<dbReference type="AlphaFoldDB" id="A0A2S9XLH1"/>
<feature type="chain" id="PRO_5015630087" evidence="2">
    <location>
        <begin position="22"/>
        <end position="240"/>
    </location>
</feature>
<name>A0A2S9XLH1_9BACT</name>
<feature type="signal peptide" evidence="2">
    <location>
        <begin position="1"/>
        <end position="21"/>
    </location>
</feature>
<feature type="compositionally biased region" description="Polar residues" evidence="1">
    <location>
        <begin position="26"/>
        <end position="39"/>
    </location>
</feature>
<dbReference type="RefSeq" id="WP_106094883.1">
    <property type="nucleotide sequence ID" value="NZ_PVNL01000147.1"/>
</dbReference>
<sequence length="240" mass="25262">MRSAITSTLLIWAACGPSSLAGDEAGSTTAVDSESSTTNEIDETGDEPDAELCEGSTIEVSLTGSTAPPQTCESIAFAGSLVEQIDASTWALDSCGCDRDCEAPDPHELTITLDAAGIEIPPLPPCLEIDLERNDACDTTSVVVREAGGEFVWAVGSWDATIPGFSWMTNQAIETTPCSDDTNPVIEGRRLAVEGLDSGVIVGPEEVVTIMGYEIRNASTLTYSGVEPGELNLHYFIIPQ</sequence>
<dbReference type="PROSITE" id="PS51257">
    <property type="entry name" value="PROKAR_LIPOPROTEIN"/>
    <property type="match status" value="1"/>
</dbReference>
<organism evidence="3 4">
    <name type="scientific">Enhygromyxa salina</name>
    <dbReference type="NCBI Taxonomy" id="215803"/>
    <lineage>
        <taxon>Bacteria</taxon>
        <taxon>Pseudomonadati</taxon>
        <taxon>Myxococcota</taxon>
        <taxon>Polyangia</taxon>
        <taxon>Nannocystales</taxon>
        <taxon>Nannocystaceae</taxon>
        <taxon>Enhygromyxa</taxon>
    </lineage>
</organism>
<evidence type="ECO:0000313" key="3">
    <source>
        <dbReference type="EMBL" id="PRP93719.1"/>
    </source>
</evidence>
<evidence type="ECO:0000256" key="1">
    <source>
        <dbReference type="SAM" id="MobiDB-lite"/>
    </source>
</evidence>
<evidence type="ECO:0000256" key="2">
    <source>
        <dbReference type="SAM" id="SignalP"/>
    </source>
</evidence>
<dbReference type="Proteomes" id="UP000238823">
    <property type="component" value="Unassembled WGS sequence"/>
</dbReference>
<reference evidence="3 4" key="1">
    <citation type="submission" date="2018-03" db="EMBL/GenBank/DDBJ databases">
        <title>Draft Genome Sequences of the Obligatory Marine Myxobacteria Enhygromyxa salina SWB007.</title>
        <authorList>
            <person name="Poehlein A."/>
            <person name="Moghaddam J.A."/>
            <person name="Harms H."/>
            <person name="Alanjari M."/>
            <person name="Koenig G.M."/>
            <person name="Daniel R."/>
            <person name="Schaeberle T.F."/>
        </authorList>
    </citation>
    <scope>NUCLEOTIDE SEQUENCE [LARGE SCALE GENOMIC DNA]</scope>
    <source>
        <strain evidence="3 4">SWB007</strain>
    </source>
</reference>
<keyword evidence="2" id="KW-0732">Signal</keyword>
<proteinExistence type="predicted"/>